<feature type="domain" description="WCX" evidence="2">
    <location>
        <begin position="252"/>
        <end position="319"/>
    </location>
</feature>
<organism evidence="3 4">
    <name type="scientific">Pseudorhodobacter antarcticus</name>
    <dbReference type="NCBI Taxonomy" id="1077947"/>
    <lineage>
        <taxon>Bacteria</taxon>
        <taxon>Pseudomonadati</taxon>
        <taxon>Pseudomonadota</taxon>
        <taxon>Alphaproteobacteria</taxon>
        <taxon>Rhodobacterales</taxon>
        <taxon>Paracoccaceae</taxon>
        <taxon>Pseudorhodobacter</taxon>
    </lineage>
</organism>
<dbReference type="InterPro" id="IPR026881">
    <property type="entry name" value="WYL_dom"/>
</dbReference>
<keyword evidence="3" id="KW-0238">DNA-binding</keyword>
<dbReference type="Pfam" id="PF25583">
    <property type="entry name" value="WCX"/>
    <property type="match status" value="1"/>
</dbReference>
<dbReference type="PIRSF" id="PIRSF016838">
    <property type="entry name" value="PafC"/>
    <property type="match status" value="1"/>
</dbReference>
<reference evidence="3 4" key="1">
    <citation type="submission" date="2016-10" db="EMBL/GenBank/DDBJ databases">
        <authorList>
            <person name="de Groot N.N."/>
        </authorList>
    </citation>
    <scope>NUCLEOTIDE SEQUENCE [LARGE SCALE GENOMIC DNA]</scope>
    <source>
        <strain evidence="3 4">CGMCC 1.10836</strain>
    </source>
</reference>
<dbReference type="Pfam" id="PF13280">
    <property type="entry name" value="WYL"/>
    <property type="match status" value="1"/>
</dbReference>
<evidence type="ECO:0000259" key="2">
    <source>
        <dbReference type="Pfam" id="PF25583"/>
    </source>
</evidence>
<dbReference type="InterPro" id="IPR057727">
    <property type="entry name" value="WCX_dom"/>
</dbReference>
<dbReference type="EMBL" id="FOCO01000032">
    <property type="protein sequence ID" value="SEN92819.1"/>
    <property type="molecule type" value="Genomic_DNA"/>
</dbReference>
<name>A0A1H8KIP3_9RHOB</name>
<dbReference type="GO" id="GO:0003677">
    <property type="term" value="F:DNA binding"/>
    <property type="evidence" value="ECO:0007669"/>
    <property type="project" value="UniProtKB-KW"/>
</dbReference>
<dbReference type="InterPro" id="IPR051534">
    <property type="entry name" value="CBASS_pafABC_assoc_protein"/>
</dbReference>
<gene>
    <name evidence="3" type="ORF">SAMN05216227_103228</name>
</gene>
<dbReference type="PANTHER" id="PTHR34580:SF1">
    <property type="entry name" value="PROTEIN PAFC"/>
    <property type="match status" value="1"/>
</dbReference>
<sequence length="330" mass="36921">MAFAKTLDLMRLAEMAAARHKGVSLVEVSAEFGVNLRTAQRMIRGLEAAFPSIEFSTDQDRRRWWKLNDTKFLRMQGIRDHELEALETSIRRAQREGATRDVSALISLRDRLLAAMPSSHARRAEVDAGAMLEAQGYACRPGPRVQVEPVILGAIAVAIKAPFSLNIAYRGARDNGVLDRVVEPYGLLLGIRQYLIARDLGNGREFRRFRLDRISSAKITGQSFARDPEFDLDTYAAQSFGSYHSAAEYQLVVWRFAPSAAVAASEFEFHSDQVVTEEPDGALRVEFTASGWVEMAWHLYQWGDKVEVIAPAELRDMVKGHQRGDLGVLP</sequence>
<dbReference type="AlphaFoldDB" id="A0A1H8KIP3"/>
<evidence type="ECO:0000313" key="3">
    <source>
        <dbReference type="EMBL" id="SEN92819.1"/>
    </source>
</evidence>
<accession>A0A1H8KIP3</accession>
<proteinExistence type="predicted"/>
<evidence type="ECO:0000259" key="1">
    <source>
        <dbReference type="Pfam" id="PF13280"/>
    </source>
</evidence>
<dbReference type="STRING" id="1077947.SAMN05216227_103228"/>
<protein>
    <submittedName>
        <fullName evidence="3">Predicted DNA-binding transcriptional regulator YafY, contains an HTH and WYL domains</fullName>
    </submittedName>
</protein>
<keyword evidence="4" id="KW-1185">Reference proteome</keyword>
<dbReference type="PANTHER" id="PTHR34580">
    <property type="match status" value="1"/>
</dbReference>
<dbReference type="PROSITE" id="PS52050">
    <property type="entry name" value="WYL"/>
    <property type="match status" value="1"/>
</dbReference>
<feature type="domain" description="WYL" evidence="1">
    <location>
        <begin position="151"/>
        <end position="218"/>
    </location>
</feature>
<dbReference type="Proteomes" id="UP000183002">
    <property type="component" value="Unassembled WGS sequence"/>
</dbReference>
<evidence type="ECO:0000313" key="4">
    <source>
        <dbReference type="Proteomes" id="UP000183002"/>
    </source>
</evidence>
<dbReference type="InterPro" id="IPR028349">
    <property type="entry name" value="PafC-like"/>
</dbReference>